<organism evidence="5 6">
    <name type="scientific">Anoxybacter fermentans</name>
    <dbReference type="NCBI Taxonomy" id="1323375"/>
    <lineage>
        <taxon>Bacteria</taxon>
        <taxon>Bacillati</taxon>
        <taxon>Bacillota</taxon>
        <taxon>Clostridia</taxon>
        <taxon>Halanaerobiales</taxon>
        <taxon>Anoxybacter</taxon>
    </lineage>
</organism>
<evidence type="ECO:0000313" key="6">
    <source>
        <dbReference type="Proteomes" id="UP000267250"/>
    </source>
</evidence>
<sequence length="391" mass="45474">MNLTSQLAQTIVDRTMEILGLNINIMNEKGIIIGSGNPRRLNTLHEGAKEVIEKGKILKISEQEAKYLKGVKPGINLPIYFNGQIIGVVGITGDPEEVEKYGGLVKMAVELMLKQVFYLERVQLEEQAEEQFIKEILSKNKDISESVMQSRAKAMGFNFEQPYLIFVLEVINLWDELLKDPQKKTNMKLQQYKKEIKFEIQDFFYGRTKTKVFHLDGEKFVILMYEDKKEKWRETNFLKIGKNLVQILSNKFDLKCKIGIGSIQQNLGGIVKSFEEAMEALNLGKRFYPQKEVYHIEKLIIERMVKDLSRDVRIKLASKFPLEQQLQQSLEIYFSTNLNISQTARKLFIHRNSVVYRLKQIKKITGLDPTEFEDAIQLKMALLCYKFEKKK</sequence>
<dbReference type="InterPro" id="IPR042070">
    <property type="entry name" value="PucR_C-HTH_sf"/>
</dbReference>
<dbReference type="Pfam" id="PF17853">
    <property type="entry name" value="GGDEF_2"/>
    <property type="match status" value="1"/>
</dbReference>
<dbReference type="Pfam" id="PF13556">
    <property type="entry name" value="HTH_30"/>
    <property type="match status" value="1"/>
</dbReference>
<dbReference type="Gene3D" id="1.10.10.2840">
    <property type="entry name" value="PucR C-terminal helix-turn-helix domain"/>
    <property type="match status" value="1"/>
</dbReference>
<dbReference type="InterPro" id="IPR051448">
    <property type="entry name" value="CdaR-like_regulators"/>
</dbReference>
<feature type="domain" description="Putative sugar diacid recognition" evidence="2">
    <location>
        <begin position="3"/>
        <end position="135"/>
    </location>
</feature>
<evidence type="ECO:0000313" key="5">
    <source>
        <dbReference type="EMBL" id="AZR72899.1"/>
    </source>
</evidence>
<evidence type="ECO:0008006" key="7">
    <source>
        <dbReference type="Google" id="ProtNLM"/>
    </source>
</evidence>
<comment type="similarity">
    <text evidence="1">Belongs to the CdaR family.</text>
</comment>
<protein>
    <recommendedName>
        <fullName evidence="7">Carbohydrate diacid regulator</fullName>
    </recommendedName>
</protein>
<dbReference type="PANTHER" id="PTHR33744:SF15">
    <property type="entry name" value="CARBOHYDRATE DIACID REGULATOR"/>
    <property type="match status" value="1"/>
</dbReference>
<proteinExistence type="inferred from homology"/>
<dbReference type="InterPro" id="IPR025736">
    <property type="entry name" value="PucR_C-HTH_dom"/>
</dbReference>
<dbReference type="InterPro" id="IPR041522">
    <property type="entry name" value="CdaR_GGDEF"/>
</dbReference>
<dbReference type="PANTHER" id="PTHR33744">
    <property type="entry name" value="CARBOHYDRATE DIACID REGULATOR"/>
    <property type="match status" value="1"/>
</dbReference>
<accession>A0A3Q9HQ54</accession>
<name>A0A3Q9HQ54_9FIRM</name>
<evidence type="ECO:0000256" key="1">
    <source>
        <dbReference type="ARBA" id="ARBA00006754"/>
    </source>
</evidence>
<evidence type="ECO:0000259" key="4">
    <source>
        <dbReference type="Pfam" id="PF17853"/>
    </source>
</evidence>
<evidence type="ECO:0000259" key="2">
    <source>
        <dbReference type="Pfam" id="PF05651"/>
    </source>
</evidence>
<dbReference type="EMBL" id="CP016379">
    <property type="protein sequence ID" value="AZR72899.1"/>
    <property type="molecule type" value="Genomic_DNA"/>
</dbReference>
<dbReference type="KEGG" id="aft:BBF96_05540"/>
<dbReference type="AlphaFoldDB" id="A0A3Q9HQ54"/>
<gene>
    <name evidence="5" type="ORF">BBF96_05540</name>
</gene>
<dbReference type="Proteomes" id="UP000267250">
    <property type="component" value="Chromosome"/>
</dbReference>
<dbReference type="InterPro" id="IPR008599">
    <property type="entry name" value="Diacid_rec"/>
</dbReference>
<reference evidence="5 6" key="1">
    <citation type="submission" date="2016-07" db="EMBL/GenBank/DDBJ databases">
        <title>Genome and transcriptome analysis of iron-reducing fermentative bacteria Anoxybacter fermentans.</title>
        <authorList>
            <person name="Zeng X."/>
            <person name="Shao Z."/>
        </authorList>
    </citation>
    <scope>NUCLEOTIDE SEQUENCE [LARGE SCALE GENOMIC DNA]</scope>
    <source>
        <strain evidence="5 6">DY22613</strain>
    </source>
</reference>
<dbReference type="OrthoDB" id="212459at2"/>
<evidence type="ECO:0000259" key="3">
    <source>
        <dbReference type="Pfam" id="PF13556"/>
    </source>
</evidence>
<dbReference type="RefSeq" id="WP_127016235.1">
    <property type="nucleotide sequence ID" value="NZ_CP016379.1"/>
</dbReference>
<feature type="domain" description="CdaR GGDEF-like" evidence="4">
    <location>
        <begin position="144"/>
        <end position="282"/>
    </location>
</feature>
<feature type="domain" description="PucR C-terminal helix-turn-helix" evidence="3">
    <location>
        <begin position="328"/>
        <end position="383"/>
    </location>
</feature>
<dbReference type="Pfam" id="PF05651">
    <property type="entry name" value="Diacid_rec"/>
    <property type="match status" value="1"/>
</dbReference>
<keyword evidence="6" id="KW-1185">Reference proteome</keyword>